<dbReference type="OrthoDB" id="8701357at2"/>
<dbReference type="GeneID" id="98002095"/>
<keyword evidence="3" id="KW-1185">Reference proteome</keyword>
<evidence type="ECO:0000259" key="1">
    <source>
        <dbReference type="Pfam" id="PF01869"/>
    </source>
</evidence>
<sequence length="301" mass="31958">MQWIGVDGGGTKTLFELYDSDMNVLQQLRLPTCHAGQVGYDGMRAVLSEGVEALLAEASDDVGMGFGLAGYGQDARIRASIEEVVRAVAGGYPYELVNDVRAAWASSLAARDGAAVICGTGSIAYAVRGERDCRAGGWGFQIGDEGSGWWMGREVLRLFSRQADGRDPRGPLYDVVLDRLGLSDAYGLIAYVRDELQGDRAKVASLTRVLREAAMAGDACALDVYDRAASELAQIITAAARGMFDPSDPVPVGYVGGVFEGAGELLLGSLRRLLPNGFELVEPAYGPTAGPCLLLARRLSE</sequence>
<name>B6GA36_9ACTN</name>
<dbReference type="EMBL" id="ABXJ01000055">
    <property type="protein sequence ID" value="EEA90891.1"/>
    <property type="molecule type" value="Genomic_DNA"/>
</dbReference>
<dbReference type="CDD" id="cd24007">
    <property type="entry name" value="ASKHA_NBD_eukNAGK-like"/>
    <property type="match status" value="1"/>
</dbReference>
<dbReference type="Proteomes" id="UP000003560">
    <property type="component" value="Unassembled WGS sequence"/>
</dbReference>
<dbReference type="STRING" id="445975.COLSTE_00929"/>
<dbReference type="PANTHER" id="PTHR43190:SF3">
    <property type="entry name" value="N-ACETYL-D-GLUCOSAMINE KINASE"/>
    <property type="match status" value="1"/>
</dbReference>
<dbReference type="AlphaFoldDB" id="B6GA36"/>
<protein>
    <submittedName>
        <fullName evidence="2">BadF/BadG/BcrA/BcrD ATPase family protein</fullName>
    </submittedName>
</protein>
<dbReference type="HOGENOM" id="CLU_016274_1_0_11"/>
<dbReference type="SUPFAM" id="SSF53067">
    <property type="entry name" value="Actin-like ATPase domain"/>
    <property type="match status" value="2"/>
</dbReference>
<accession>B6GA36</accession>
<dbReference type="eggNOG" id="COG2971">
    <property type="taxonomic scope" value="Bacteria"/>
</dbReference>
<dbReference type="InterPro" id="IPR002731">
    <property type="entry name" value="ATPase_BadF"/>
</dbReference>
<comment type="caution">
    <text evidence="2">The sequence shown here is derived from an EMBL/GenBank/DDBJ whole genome shotgun (WGS) entry which is preliminary data.</text>
</comment>
<gene>
    <name evidence="2" type="ORF">COLSTE_00929</name>
</gene>
<dbReference type="InterPro" id="IPR043129">
    <property type="entry name" value="ATPase_NBD"/>
</dbReference>
<evidence type="ECO:0000313" key="3">
    <source>
        <dbReference type="Proteomes" id="UP000003560"/>
    </source>
</evidence>
<dbReference type="InterPro" id="IPR052519">
    <property type="entry name" value="Euk-type_GlcNAc_Kinase"/>
</dbReference>
<proteinExistence type="predicted"/>
<dbReference type="PANTHER" id="PTHR43190">
    <property type="entry name" value="N-ACETYL-D-GLUCOSAMINE KINASE"/>
    <property type="match status" value="1"/>
</dbReference>
<dbReference type="RefSeq" id="WP_006720589.1">
    <property type="nucleotide sequence ID" value="NZ_CP085935.1"/>
</dbReference>
<reference evidence="2 3" key="2">
    <citation type="submission" date="2008-10" db="EMBL/GenBank/DDBJ databases">
        <authorList>
            <person name="Fulton L."/>
            <person name="Clifton S."/>
            <person name="Fulton B."/>
            <person name="Xu J."/>
            <person name="Minx P."/>
            <person name="Pepin K.H."/>
            <person name="Johnson M."/>
            <person name="Thiruvilangam P."/>
            <person name="Bhonagiri V."/>
            <person name="Nash W.E."/>
            <person name="Mardis E.R."/>
            <person name="Wilson R.K."/>
        </authorList>
    </citation>
    <scope>NUCLEOTIDE SEQUENCE [LARGE SCALE GENOMIC DNA]</scope>
    <source>
        <strain evidence="2 3">DSM 13279</strain>
    </source>
</reference>
<evidence type="ECO:0000313" key="2">
    <source>
        <dbReference type="EMBL" id="EEA90891.1"/>
    </source>
</evidence>
<feature type="domain" description="ATPase BadF/BadG/BcrA/BcrD type" evidence="1">
    <location>
        <begin position="4"/>
        <end position="262"/>
    </location>
</feature>
<reference evidence="2 3" key="1">
    <citation type="submission" date="2008-10" db="EMBL/GenBank/DDBJ databases">
        <title>Draft genome sequence of Collinsella stercoris (DSM 13279).</title>
        <authorList>
            <person name="Sudarsanam P."/>
            <person name="Ley R."/>
            <person name="Guruge J."/>
            <person name="Turnbaugh P.J."/>
            <person name="Mahowald M."/>
            <person name="Liep D."/>
            <person name="Gordon J."/>
        </authorList>
    </citation>
    <scope>NUCLEOTIDE SEQUENCE [LARGE SCALE GENOMIC DNA]</scope>
    <source>
        <strain evidence="2 3">DSM 13279</strain>
    </source>
</reference>
<dbReference type="Gene3D" id="3.30.420.40">
    <property type="match status" value="2"/>
</dbReference>
<dbReference type="Pfam" id="PF01869">
    <property type="entry name" value="BcrAD_BadFG"/>
    <property type="match status" value="1"/>
</dbReference>
<organism evidence="2 3">
    <name type="scientific">Collinsella stercoris DSM 13279</name>
    <dbReference type="NCBI Taxonomy" id="445975"/>
    <lineage>
        <taxon>Bacteria</taxon>
        <taxon>Bacillati</taxon>
        <taxon>Actinomycetota</taxon>
        <taxon>Coriobacteriia</taxon>
        <taxon>Coriobacteriales</taxon>
        <taxon>Coriobacteriaceae</taxon>
        <taxon>Collinsella</taxon>
    </lineage>
</organism>